<proteinExistence type="predicted"/>
<name>A0AAD9PIP6_9APIC</name>
<protein>
    <submittedName>
        <fullName evidence="1">Uncharacterized protein</fullName>
    </submittedName>
</protein>
<dbReference type="Proteomes" id="UP001214638">
    <property type="component" value="Unassembled WGS sequence"/>
</dbReference>
<evidence type="ECO:0000313" key="1">
    <source>
        <dbReference type="EMBL" id="KAK2195167.1"/>
    </source>
</evidence>
<dbReference type="RefSeq" id="XP_067802010.1">
    <property type="nucleotide sequence ID" value="XM_067948479.1"/>
</dbReference>
<reference evidence="1" key="1">
    <citation type="journal article" date="2023" name="Nat. Microbiol.">
        <title>Babesia duncani multi-omics identifies virulence factors and drug targets.</title>
        <authorList>
            <person name="Singh P."/>
            <person name="Lonardi S."/>
            <person name="Liang Q."/>
            <person name="Vydyam P."/>
            <person name="Khabirova E."/>
            <person name="Fang T."/>
            <person name="Gihaz S."/>
            <person name="Thekkiniath J."/>
            <person name="Munshi M."/>
            <person name="Abel S."/>
            <person name="Ciampossin L."/>
            <person name="Batugedara G."/>
            <person name="Gupta M."/>
            <person name="Lu X.M."/>
            <person name="Lenz T."/>
            <person name="Chakravarty S."/>
            <person name="Cornillot E."/>
            <person name="Hu Y."/>
            <person name="Ma W."/>
            <person name="Gonzalez L.M."/>
            <person name="Sanchez S."/>
            <person name="Estrada K."/>
            <person name="Sanchez-Flores A."/>
            <person name="Montero E."/>
            <person name="Harb O.S."/>
            <person name="Le Roch K.G."/>
            <person name="Mamoun C.B."/>
        </authorList>
    </citation>
    <scope>NUCLEOTIDE SEQUENCE</scope>
    <source>
        <strain evidence="1">WA1</strain>
    </source>
</reference>
<organism evidence="1 2">
    <name type="scientific">Babesia duncani</name>
    <dbReference type="NCBI Taxonomy" id="323732"/>
    <lineage>
        <taxon>Eukaryota</taxon>
        <taxon>Sar</taxon>
        <taxon>Alveolata</taxon>
        <taxon>Apicomplexa</taxon>
        <taxon>Aconoidasida</taxon>
        <taxon>Piroplasmida</taxon>
        <taxon>Babesiidae</taxon>
        <taxon>Babesia</taxon>
    </lineage>
</organism>
<accession>A0AAD9PIP6</accession>
<dbReference type="GeneID" id="94337766"/>
<evidence type="ECO:0000313" key="2">
    <source>
        <dbReference type="Proteomes" id="UP001214638"/>
    </source>
</evidence>
<keyword evidence="2" id="KW-1185">Reference proteome</keyword>
<dbReference type="KEGG" id="bdw:94337766"/>
<dbReference type="AlphaFoldDB" id="A0AAD9PIP6"/>
<gene>
    <name evidence="1" type="ORF">BdWA1_003469</name>
</gene>
<comment type="caution">
    <text evidence="1">The sequence shown here is derived from an EMBL/GenBank/DDBJ whole genome shotgun (WGS) entry which is preliminary data.</text>
</comment>
<dbReference type="EMBL" id="JALLKP010000005">
    <property type="protein sequence ID" value="KAK2195167.1"/>
    <property type="molecule type" value="Genomic_DNA"/>
</dbReference>
<sequence>MIMPLDISKDTEEKFYIIRSHYKERKGLIRREFLPRHGYQFFPIMYKEDILMGSDDMYSFRVETLYCDDVIYLRVDVLFTNGECYSYYYYLKNHGGIVSIQYDLYINQFKITHDGFSMGMDWKWEHEIMCLNSEIYKIYTRTPEPGSYPYEILYRGITLWSINEHINEMFVRAFIYETKYTCILTIVLRNEMGMLTERHFRKHRKLRNLIFINRLPTEIVKVRDSIGIKDGGYGSTERYLVQTFIRGISIDIMYSHFHELIRPYMVNQRDVSLNFVLEAPYGLVIKKILDKGDLIYNFQHRHISGIYLTIIGNKTLVHFRNLNNGGVGHLHYHILDSWLKITYVTYNLFIASSLRHIEKYDIQKITEGILSSQYVTEGGEAFIICRATYGYFVDAVYIGDECMWTYWGNQNAIFDYVKMKETKNGIRAEVYLLNKDDTYILQAAPIMPRGEIEVLEGISLANYISSMN</sequence>